<evidence type="ECO:0000313" key="1">
    <source>
        <dbReference type="EMBL" id="NMG02922.1"/>
    </source>
</evidence>
<dbReference type="RefSeq" id="WP_168987688.1">
    <property type="nucleotide sequence ID" value="NZ_CAWPHM010000261.1"/>
</dbReference>
<dbReference type="EMBL" id="WTVM01000037">
    <property type="protein sequence ID" value="NMG02922.1"/>
    <property type="molecule type" value="Genomic_DNA"/>
</dbReference>
<gene>
    <name evidence="1" type="ORF">GPA21_08040</name>
</gene>
<comment type="caution">
    <text evidence="1">The sequence shown here is derived from an EMBL/GenBank/DDBJ whole genome shotgun (WGS) entry which is preliminary data.</text>
</comment>
<dbReference type="AlphaFoldDB" id="A0A972F7B7"/>
<evidence type="ECO:0000313" key="2">
    <source>
        <dbReference type="Proteomes" id="UP000599523"/>
    </source>
</evidence>
<reference evidence="1" key="1">
    <citation type="submission" date="2019-12" db="EMBL/GenBank/DDBJ databases">
        <title>Comparative genomics gives insights into the taxonomy of the Azoarcus-Aromatoleum group and reveals separate origins of nif in the plant-associated Azoarcus and non-plant-associated Aromatoleum sub-groups.</title>
        <authorList>
            <person name="Lafos M."/>
            <person name="Maluk M."/>
            <person name="Batista M."/>
            <person name="Junghare M."/>
            <person name="Carmona M."/>
            <person name="Faoro H."/>
            <person name="Cruz L.M."/>
            <person name="Battistoni F."/>
            <person name="De Souza E."/>
            <person name="Pedrosa F."/>
            <person name="Chen W.-M."/>
            <person name="Poole P.S."/>
            <person name="Dixon R.A."/>
            <person name="James E.K."/>
        </authorList>
    </citation>
    <scope>NUCLEOTIDE SEQUENCE</scope>
    <source>
        <strain evidence="1">NSC3</strain>
    </source>
</reference>
<proteinExistence type="predicted"/>
<protein>
    <submittedName>
        <fullName evidence="1">Uncharacterized protein</fullName>
    </submittedName>
</protein>
<organism evidence="1 2">
    <name type="scientific">Azoarcus taiwanensis</name>
    <dbReference type="NCBI Taxonomy" id="666964"/>
    <lineage>
        <taxon>Bacteria</taxon>
        <taxon>Pseudomonadati</taxon>
        <taxon>Pseudomonadota</taxon>
        <taxon>Betaproteobacteria</taxon>
        <taxon>Rhodocyclales</taxon>
        <taxon>Zoogloeaceae</taxon>
        <taxon>Azoarcus</taxon>
    </lineage>
</organism>
<keyword evidence="2" id="KW-1185">Reference proteome</keyword>
<accession>A0A972F7B7</accession>
<name>A0A972F7B7_9RHOO</name>
<dbReference type="Proteomes" id="UP000599523">
    <property type="component" value="Unassembled WGS sequence"/>
</dbReference>
<sequence length="76" mass="8720">MSRSTSRMKRLATGGEGEARRIFRRNAEQLVSEGGFVAYEVLRYEEGIESTRPFAHRFASGEIRLARSETWPEIDL</sequence>